<name>A0ACC2LB76_PERAE</name>
<gene>
    <name evidence="1" type="ORF">MRB53_024022</name>
</gene>
<organism evidence="1 2">
    <name type="scientific">Persea americana</name>
    <name type="common">Avocado</name>
    <dbReference type="NCBI Taxonomy" id="3435"/>
    <lineage>
        <taxon>Eukaryota</taxon>
        <taxon>Viridiplantae</taxon>
        <taxon>Streptophyta</taxon>
        <taxon>Embryophyta</taxon>
        <taxon>Tracheophyta</taxon>
        <taxon>Spermatophyta</taxon>
        <taxon>Magnoliopsida</taxon>
        <taxon>Magnoliidae</taxon>
        <taxon>Laurales</taxon>
        <taxon>Lauraceae</taxon>
        <taxon>Persea</taxon>
    </lineage>
</organism>
<evidence type="ECO:0000313" key="1">
    <source>
        <dbReference type="EMBL" id="KAJ8630699.1"/>
    </source>
</evidence>
<sequence length="654" mass="70223">MGSSKRRISLLQSVPEFLRCAKTNNLGEDAFCQCRTDLADQTVILAVPIHIFWIDFGGNNSGATRSLVIDQKDQVTHTQPFYRSASLQIDPQKEKEKQFKLTDSSIHRKISPAGKMQALTVGANRNAGHKVLPDFCIFRKRSSGVSNLCMLDRSFCGRSHLGSLVMGAQLCSRFGEDTIFRSKARARSIRVQASDGDVEDVGPDKLQAKSSASVLPYVGVACLGSILFGYHLGVVNGSLEYLSRDLGIAENTVLQGWVVSSILVGAGVGSFTGGALADKFGRTRTFQLDAIPLAVGAFLSATAQSIQTMIIGRLLAGIGLGITSAIVSLYISEISPTEIRGALGSVHQLCVCIGILAALVTGLPLARNPLWWRTMFGIAVVPSILMALGMTISPESPRWLFQQGKYAQAETAIKSLFGKEKVAEIMNDLKASAQGSTEQDASWFDLFSRRYWKIVSVGAALFFFQQLSGINAVVYYSTSVFHSAGIASDVAASALVGASNVFGTTIASSLMDRQGRKSLLITSFTGMAASMLLLSLSFTWKVLAPYSGTLAVLGTVFYVLSFSLGAGPVPALLLPEIFASRIRAKAVALSLGMHWVSNFVIGLFFLSVVNKYGISKVYLGFATFCLLAVFYVAGNVVETKGRSLEEIELALNPV</sequence>
<evidence type="ECO:0000313" key="2">
    <source>
        <dbReference type="Proteomes" id="UP001234297"/>
    </source>
</evidence>
<dbReference type="Proteomes" id="UP001234297">
    <property type="component" value="Chromosome 7"/>
</dbReference>
<accession>A0ACC2LB76</accession>
<comment type="caution">
    <text evidence="1">The sequence shown here is derived from an EMBL/GenBank/DDBJ whole genome shotgun (WGS) entry which is preliminary data.</text>
</comment>
<keyword evidence="2" id="KW-1185">Reference proteome</keyword>
<dbReference type="EMBL" id="CM056815">
    <property type="protein sequence ID" value="KAJ8630699.1"/>
    <property type="molecule type" value="Genomic_DNA"/>
</dbReference>
<proteinExistence type="predicted"/>
<reference evidence="1 2" key="1">
    <citation type="journal article" date="2022" name="Hortic Res">
        <title>A haplotype resolved chromosomal level avocado genome allows analysis of novel avocado genes.</title>
        <authorList>
            <person name="Nath O."/>
            <person name="Fletcher S.J."/>
            <person name="Hayward A."/>
            <person name="Shaw L.M."/>
            <person name="Masouleh A.K."/>
            <person name="Furtado A."/>
            <person name="Henry R.J."/>
            <person name="Mitter N."/>
        </authorList>
    </citation>
    <scope>NUCLEOTIDE SEQUENCE [LARGE SCALE GENOMIC DNA]</scope>
    <source>
        <strain evidence="2">cv. Hass</strain>
    </source>
</reference>
<protein>
    <submittedName>
        <fullName evidence="1">Uncharacterized protein</fullName>
    </submittedName>
</protein>